<feature type="compositionally biased region" description="Low complexity" evidence="1">
    <location>
        <begin position="108"/>
        <end position="118"/>
    </location>
</feature>
<evidence type="ECO:0000313" key="3">
    <source>
        <dbReference type="Proteomes" id="UP000321331"/>
    </source>
</evidence>
<name>A0A5C6SXM0_FUSOC</name>
<protein>
    <recommendedName>
        <fullName evidence="4">Reticulocyte-binding protein 2 like protein a</fullName>
    </recommendedName>
</protein>
<proteinExistence type="predicted"/>
<feature type="region of interest" description="Disordered" evidence="1">
    <location>
        <begin position="1"/>
        <end position="137"/>
    </location>
</feature>
<gene>
    <name evidence="2" type="ORF">FocTR4_00000208</name>
</gene>
<feature type="compositionally biased region" description="Polar residues" evidence="1">
    <location>
        <begin position="25"/>
        <end position="36"/>
    </location>
</feature>
<feature type="region of interest" description="Disordered" evidence="1">
    <location>
        <begin position="282"/>
        <end position="304"/>
    </location>
</feature>
<dbReference type="AlphaFoldDB" id="A0A5C6SXM0"/>
<sequence length="849" mass="95661">MLKQRPSGPVRFKRQRPSSKRTTVETDVSSENNEQNYSDDSGDWFDDEDEIQPSDSASASAAPENPSTSSTARDTDLPKHHNTKDMSQGWSNAGLGGHPLVQHQYTYQGAGQAPAQPQHPSYQPTEGYRPGGMYSPRSYPSYNVQYPMAPNMQGVGVSGNNMQPSAYPYQPANTTNYFQRQQPAPPIPTGYPPISMDYPPIPPPPTEKPRDDPEKIRLEAELAAFKAMEEKAKTAEKQKETEAQIRKEAEEAFYQRMEDMRLAQEDAKKEIDRARLEAEKAAKERMEMERQAQEKRAEEHVRAMAEAERAAIERLRAEREAEEERSKKFNEFAVNLEKEVRLKVEMEKRAELAERDAKAKQSEDLERLAKLKMIQSMDEIVSLTKKRVLHDLVTDGESIGSKDRQGWLIETRNEADAERSVLRTEKGQLSVPRSSTQPRHATVSTVRSASSASVKLPGVSPTPSWKGKHPEVPDPWASGSESDDEVTPSRAGTKAQHSSEPARDSRRNMFERQQQQRADTSRIEDLVDQIADAVMDRLMHSPYNEILMHRSPRGQYYRRHVRPRPDPFTTAPNPFPSARQFGHEEALEEASDYPQGPPPCGPSRRFYKPPKPARLRGRSIRGTNPTPSLDLPPHGTPSPQDVPIPTGKRRSSPPGSPQPGPPPPLEEWLNSSAQFGSQTSYSEVDTVTQETSTVHGVTPDSSDTTWKHPEPWIEEAPETLGERRRFGEVDKNNLGFFDAAANGPTSQLGDSLKSGTIWTHEFQDFTLPCGFLAERYIKKGEAATWNRQVNRRMEWLRKLRVMGRVRLHADPDGLPGYHSMPLEDKAHILTDGEMKDMVRRALEDPANRL</sequence>
<feature type="region of interest" description="Disordered" evidence="1">
    <location>
        <begin position="193"/>
        <end position="214"/>
    </location>
</feature>
<feature type="compositionally biased region" description="Pro residues" evidence="1">
    <location>
        <begin position="654"/>
        <end position="665"/>
    </location>
</feature>
<feature type="compositionally biased region" description="Acidic residues" evidence="1">
    <location>
        <begin position="40"/>
        <end position="52"/>
    </location>
</feature>
<feature type="compositionally biased region" description="Basic and acidic residues" evidence="1">
    <location>
        <begin position="400"/>
        <end position="426"/>
    </location>
</feature>
<dbReference type="EMBL" id="VMNF01000007">
    <property type="protein sequence ID" value="TXC03407.1"/>
    <property type="molecule type" value="Genomic_DNA"/>
</dbReference>
<feature type="compositionally biased region" description="Basic residues" evidence="1">
    <location>
        <begin position="605"/>
        <end position="619"/>
    </location>
</feature>
<feature type="compositionally biased region" description="Low complexity" evidence="1">
    <location>
        <begin position="441"/>
        <end position="454"/>
    </location>
</feature>
<feature type="compositionally biased region" description="Low complexity" evidence="1">
    <location>
        <begin position="53"/>
        <end position="72"/>
    </location>
</feature>
<accession>A0A5C6SXM0</accession>
<feature type="region of interest" description="Disordered" evidence="1">
    <location>
        <begin position="557"/>
        <end position="670"/>
    </location>
</feature>
<comment type="caution">
    <text evidence="2">The sequence shown here is derived from an EMBL/GenBank/DDBJ whole genome shotgun (WGS) entry which is preliminary data.</text>
</comment>
<reference evidence="2 3" key="1">
    <citation type="submission" date="2019-07" db="EMBL/GenBank/DDBJ databases">
        <title>The First High-Quality Draft Genome Sequence of the Causal Agent of the Current Panama Disease Epidemic.</title>
        <authorList>
            <person name="Warmington R.J."/>
            <person name="Kay W."/>
            <person name="Jeffries A."/>
            <person name="Bebber D."/>
            <person name="Moore K."/>
            <person name="Studholme D.J."/>
        </authorList>
    </citation>
    <scope>NUCLEOTIDE SEQUENCE [LARGE SCALE GENOMIC DNA]</scope>
    <source>
        <strain evidence="2 3">TR4</strain>
    </source>
</reference>
<organism evidence="2 3">
    <name type="scientific">Fusarium oxysporum f. sp. cubense</name>
    <dbReference type="NCBI Taxonomy" id="61366"/>
    <lineage>
        <taxon>Eukaryota</taxon>
        <taxon>Fungi</taxon>
        <taxon>Dikarya</taxon>
        <taxon>Ascomycota</taxon>
        <taxon>Pezizomycotina</taxon>
        <taxon>Sordariomycetes</taxon>
        <taxon>Hypocreomycetidae</taxon>
        <taxon>Hypocreales</taxon>
        <taxon>Nectriaceae</taxon>
        <taxon>Fusarium</taxon>
        <taxon>Fusarium oxysporum species complex</taxon>
    </lineage>
</organism>
<evidence type="ECO:0000313" key="2">
    <source>
        <dbReference type="EMBL" id="TXC03407.1"/>
    </source>
</evidence>
<feature type="region of interest" description="Disordered" evidence="1">
    <location>
        <begin position="396"/>
        <end position="524"/>
    </location>
</feature>
<evidence type="ECO:0008006" key="4">
    <source>
        <dbReference type="Google" id="ProtNLM"/>
    </source>
</evidence>
<feature type="compositionally biased region" description="Basic and acidic residues" evidence="1">
    <location>
        <begin position="500"/>
        <end position="510"/>
    </location>
</feature>
<dbReference type="Proteomes" id="UP000321331">
    <property type="component" value="Unassembled WGS sequence"/>
</dbReference>
<evidence type="ECO:0000256" key="1">
    <source>
        <dbReference type="SAM" id="MobiDB-lite"/>
    </source>
</evidence>